<dbReference type="EMBL" id="LNYU01000053">
    <property type="protein sequence ID" value="KTD59598.1"/>
    <property type="molecule type" value="Genomic_DNA"/>
</dbReference>
<keyword evidence="1" id="KW-0472">Membrane</keyword>
<evidence type="ECO:0000256" key="1">
    <source>
        <dbReference type="SAM" id="Phobius"/>
    </source>
</evidence>
<comment type="caution">
    <text evidence="2">The sequence shown here is derived from an EMBL/GenBank/DDBJ whole genome shotgun (WGS) entry which is preliminary data.</text>
</comment>
<keyword evidence="3" id="KW-1185">Reference proteome</keyword>
<reference evidence="2 3" key="1">
    <citation type="submission" date="2015-11" db="EMBL/GenBank/DDBJ databases">
        <title>Genomic analysis of 38 Legionella species identifies large and diverse effector repertoires.</title>
        <authorList>
            <person name="Burstein D."/>
            <person name="Amaro F."/>
            <person name="Zusman T."/>
            <person name="Lifshitz Z."/>
            <person name="Cohen O."/>
            <person name="Gilbert J.A."/>
            <person name="Pupko T."/>
            <person name="Shuman H.A."/>
            <person name="Segal G."/>
        </authorList>
    </citation>
    <scope>NUCLEOTIDE SEQUENCE [LARGE SCALE GENOMIC DNA]</scope>
    <source>
        <strain evidence="2 3">SC-63-C7</strain>
    </source>
</reference>
<dbReference type="OrthoDB" id="5642110at2"/>
<dbReference type="RefSeq" id="WP_058514438.1">
    <property type="nucleotide sequence ID" value="NZ_CAAAIH010000015.1"/>
</dbReference>
<gene>
    <name evidence="2" type="ORF">Lsan_2189</name>
</gene>
<evidence type="ECO:0000313" key="3">
    <source>
        <dbReference type="Proteomes" id="UP000054703"/>
    </source>
</evidence>
<dbReference type="AlphaFoldDB" id="A0A0W0YSI2"/>
<proteinExistence type="predicted"/>
<dbReference type="PATRIC" id="fig|45074.5.peg.2345"/>
<organism evidence="2 3">
    <name type="scientific">Legionella santicrucis</name>
    <dbReference type="NCBI Taxonomy" id="45074"/>
    <lineage>
        <taxon>Bacteria</taxon>
        <taxon>Pseudomonadati</taxon>
        <taxon>Pseudomonadota</taxon>
        <taxon>Gammaproteobacteria</taxon>
        <taxon>Legionellales</taxon>
        <taxon>Legionellaceae</taxon>
        <taxon>Legionella</taxon>
    </lineage>
</organism>
<accession>A0A0W0YSI2</accession>
<keyword evidence="1" id="KW-1133">Transmembrane helix</keyword>
<evidence type="ECO:0000313" key="2">
    <source>
        <dbReference type="EMBL" id="KTD59598.1"/>
    </source>
</evidence>
<feature type="transmembrane region" description="Helical" evidence="1">
    <location>
        <begin position="282"/>
        <end position="305"/>
    </location>
</feature>
<name>A0A0W0YSI2_9GAMM</name>
<keyword evidence="1" id="KW-0812">Transmembrane</keyword>
<protein>
    <submittedName>
        <fullName evidence="2">Uncharacterized protein</fullName>
    </submittedName>
</protein>
<dbReference type="Proteomes" id="UP000054703">
    <property type="component" value="Unassembled WGS sequence"/>
</dbReference>
<sequence length="334" mass="37373">MPKFVNSKNGVEPQAEFYNKNVPPLDMEGNLCLKWATYSGDPKPKYQEDCVIIDNSTKYAGIYTAGMSACHALTMVQRDADGNIAKIAMQHFAGGLDKDKLDGFIKHCIGQGFNGNLELVHYPGNSATGESDNKFERVLQNRTFENEKEIQTIYHADPTESCCVMFNGQIGHASFAPDLIGKVQKPNMECELNLSELIQSKAVDNFNRLIFRYREEDPSKTQYLETLMDTILKDKASDNPHKLLEKTRQLIIKAELSPEDKKQELYTKYANDVNKQPCLSTATKIACVALAATIIGIIPAIIIASRYKSTVKDLRESQLKTVEDCLNVSSPCMR</sequence>